<keyword evidence="2" id="KW-1185">Reference proteome</keyword>
<evidence type="ECO:0000313" key="1">
    <source>
        <dbReference type="EMBL" id="GFY65132.1"/>
    </source>
</evidence>
<evidence type="ECO:0000313" key="2">
    <source>
        <dbReference type="Proteomes" id="UP000886998"/>
    </source>
</evidence>
<dbReference type="OrthoDB" id="8348421at2759"/>
<gene>
    <name evidence="1" type="primary">WwAna1200</name>
    <name evidence="1" type="ORF">TNIN_36351</name>
</gene>
<dbReference type="Proteomes" id="UP000886998">
    <property type="component" value="Unassembled WGS sequence"/>
</dbReference>
<dbReference type="AlphaFoldDB" id="A0A8X6Y6J2"/>
<accession>A0A8X6Y6J2</accession>
<comment type="caution">
    <text evidence="1">The sequence shown here is derived from an EMBL/GenBank/DDBJ whole genome shotgun (WGS) entry which is preliminary data.</text>
</comment>
<proteinExistence type="predicted"/>
<organism evidence="1 2">
    <name type="scientific">Trichonephila inaurata madagascariensis</name>
    <dbReference type="NCBI Taxonomy" id="2747483"/>
    <lineage>
        <taxon>Eukaryota</taxon>
        <taxon>Metazoa</taxon>
        <taxon>Ecdysozoa</taxon>
        <taxon>Arthropoda</taxon>
        <taxon>Chelicerata</taxon>
        <taxon>Arachnida</taxon>
        <taxon>Araneae</taxon>
        <taxon>Araneomorphae</taxon>
        <taxon>Entelegynae</taxon>
        <taxon>Araneoidea</taxon>
        <taxon>Nephilidae</taxon>
        <taxon>Trichonephila</taxon>
        <taxon>Trichonephila inaurata</taxon>
    </lineage>
</organism>
<dbReference type="EMBL" id="BMAV01015538">
    <property type="protein sequence ID" value="GFY65132.1"/>
    <property type="molecule type" value="Genomic_DNA"/>
</dbReference>
<reference evidence="1" key="1">
    <citation type="submission" date="2020-08" db="EMBL/GenBank/DDBJ databases">
        <title>Multicomponent nature underlies the extraordinary mechanical properties of spider dragline silk.</title>
        <authorList>
            <person name="Kono N."/>
            <person name="Nakamura H."/>
            <person name="Mori M."/>
            <person name="Yoshida Y."/>
            <person name="Ohtoshi R."/>
            <person name="Malay A.D."/>
            <person name="Moran D.A.P."/>
            <person name="Tomita M."/>
            <person name="Numata K."/>
            <person name="Arakawa K."/>
        </authorList>
    </citation>
    <scope>NUCLEOTIDE SEQUENCE</scope>
</reference>
<sequence length="230" mass="24896">MFSNLFGKNSSVIGSDVEVSPIKETVTLVDIDEGFEEIDLAEIDEDFEEIDLAEIDEEEFFECAATQEELNSLLESESQGKTISYALKPLLYTAKYGAKALSATTVVVSYALNGASYGIAGVSYIPHGASKVLEKCKGEDKNTAGYKITTSSQNLLDFTSGAIYTASYVPYGAGKVLYKASDMTDWVDSYLSPEKIEQVCTKSDLLVDNLSSKLKGTKIENFSQALAVAC</sequence>
<name>A0A8X6Y6J2_9ARAC</name>
<protein>
    <submittedName>
        <fullName evidence="1">Uncharacterized protein</fullName>
    </submittedName>
</protein>